<sequence length="51" mass="5055">MVMPPTGISVNGLNGGNIGLPAITVSQELLNLLGVPGLPGIPTGTPELCKC</sequence>
<organism evidence="1 2">
    <name type="scientific">Planoprotostelium fungivorum</name>
    <dbReference type="NCBI Taxonomy" id="1890364"/>
    <lineage>
        <taxon>Eukaryota</taxon>
        <taxon>Amoebozoa</taxon>
        <taxon>Evosea</taxon>
        <taxon>Variosea</taxon>
        <taxon>Cavosteliida</taxon>
        <taxon>Cavosteliaceae</taxon>
        <taxon>Planoprotostelium</taxon>
    </lineage>
</organism>
<gene>
    <name evidence="1" type="ORF">PROFUN_17163</name>
</gene>
<dbReference type="AlphaFoldDB" id="A0A2P6MM29"/>
<protein>
    <submittedName>
        <fullName evidence="1">Uncharacterized protein</fullName>
    </submittedName>
</protein>
<evidence type="ECO:0000313" key="1">
    <source>
        <dbReference type="EMBL" id="PRP72753.1"/>
    </source>
</evidence>
<reference evidence="1 2" key="1">
    <citation type="journal article" date="2018" name="Genome Biol. Evol.">
        <title>Multiple Roots of Fruiting Body Formation in Amoebozoa.</title>
        <authorList>
            <person name="Hillmann F."/>
            <person name="Forbes G."/>
            <person name="Novohradska S."/>
            <person name="Ferling I."/>
            <person name="Riege K."/>
            <person name="Groth M."/>
            <person name="Westermann M."/>
            <person name="Marz M."/>
            <person name="Spaller T."/>
            <person name="Winckler T."/>
            <person name="Schaap P."/>
            <person name="Glockner G."/>
        </authorList>
    </citation>
    <scope>NUCLEOTIDE SEQUENCE [LARGE SCALE GENOMIC DNA]</scope>
    <source>
        <strain evidence="1 2">Jena</strain>
    </source>
</reference>
<dbReference type="InParanoid" id="A0A2P6MM29"/>
<comment type="caution">
    <text evidence="1">The sequence shown here is derived from an EMBL/GenBank/DDBJ whole genome shotgun (WGS) entry which is preliminary data.</text>
</comment>
<keyword evidence="2" id="KW-1185">Reference proteome</keyword>
<evidence type="ECO:0000313" key="2">
    <source>
        <dbReference type="Proteomes" id="UP000241769"/>
    </source>
</evidence>
<proteinExistence type="predicted"/>
<accession>A0A2P6MM29</accession>
<dbReference type="EMBL" id="MDYQ01000816">
    <property type="protein sequence ID" value="PRP72753.1"/>
    <property type="molecule type" value="Genomic_DNA"/>
</dbReference>
<dbReference type="Proteomes" id="UP000241769">
    <property type="component" value="Unassembled WGS sequence"/>
</dbReference>
<name>A0A2P6MM29_9EUKA</name>